<evidence type="ECO:0000259" key="11">
    <source>
        <dbReference type="PROSITE" id="PS51828"/>
    </source>
</evidence>
<dbReference type="GO" id="GO:0005576">
    <property type="term" value="C:extracellular region"/>
    <property type="evidence" value="ECO:0007669"/>
    <property type="project" value="UniProtKB-SubCell"/>
</dbReference>
<evidence type="ECO:0000256" key="10">
    <source>
        <dbReference type="SAM" id="Phobius"/>
    </source>
</evidence>
<keyword evidence="5 9" id="KW-0106">Calcium</keyword>
<reference evidence="14" key="2">
    <citation type="submission" date="2025-04" db="UniProtKB">
        <authorList>
            <consortium name="RefSeq"/>
        </authorList>
    </citation>
    <scope>IDENTIFICATION</scope>
    <source>
        <tissue evidence="14">Brain</tissue>
    </source>
</reference>
<dbReference type="Ensembl" id="ENSLCAT00010028434.1">
    <property type="protein sequence ID" value="ENSLCAP00010027825.1"/>
    <property type="gene ID" value="ENSLCAG00010013088.1"/>
</dbReference>
<evidence type="ECO:0000256" key="3">
    <source>
        <dbReference type="ARBA" id="ARBA00022723"/>
    </source>
</evidence>
<reference evidence="13" key="1">
    <citation type="submission" date="2015-09" db="EMBL/GenBank/DDBJ databases">
        <authorList>
            <person name="Sai Rama Sridatta P."/>
        </authorList>
    </citation>
    <scope>NUCLEOTIDE SEQUENCE [LARGE SCALE GENOMIC DNA]</scope>
</reference>
<keyword evidence="3 9" id="KW-0479">Metal-binding</keyword>
<dbReference type="InterPro" id="IPR001759">
    <property type="entry name" value="PTX_dom"/>
</dbReference>
<organism evidence="12 13">
    <name type="scientific">Lates calcarifer</name>
    <name type="common">Barramundi</name>
    <name type="synonym">Holocentrus calcarifer</name>
    <dbReference type="NCBI Taxonomy" id="8187"/>
    <lineage>
        <taxon>Eukaryota</taxon>
        <taxon>Metazoa</taxon>
        <taxon>Chordata</taxon>
        <taxon>Craniata</taxon>
        <taxon>Vertebrata</taxon>
        <taxon>Euteleostomi</taxon>
        <taxon>Actinopterygii</taxon>
        <taxon>Neopterygii</taxon>
        <taxon>Teleostei</taxon>
        <taxon>Neoteleostei</taxon>
        <taxon>Acanthomorphata</taxon>
        <taxon>Carangaria</taxon>
        <taxon>Carangaria incertae sedis</taxon>
        <taxon>Centropomidae</taxon>
        <taxon>Lates</taxon>
    </lineage>
</organism>
<dbReference type="GeneTree" id="ENSGT01100000263515"/>
<dbReference type="InterPro" id="IPR013320">
    <property type="entry name" value="ConA-like_dom_sf"/>
</dbReference>
<dbReference type="PRINTS" id="PR00895">
    <property type="entry name" value="PENTAXIN"/>
</dbReference>
<comment type="caution">
    <text evidence="8">Lacks conserved residue(s) required for the propagation of feature annotation.</text>
</comment>
<sequence length="247" mass="28237">MTTRYKIHSLIHHHKHYPATGLKMAPFLLLVMVTVCAAVPQDLSGKVFTFPQETNTAYVRLTTSRQDFSAVTVCHRSFTDLKRDHALFSLATPSHQNDIMIYWEETNKQMQPHIRNAKVGYGGWDYKPYTWHSVCTTWDSASGLVQLWFDGQPSTRRFISSGSNIGGSPIIILGQDQDTHGGGFDSKQSFIGMMTDVHMWDYVLSPCEIHNYVDELNFSPGNVLNWRALDFQITERVLVEEKQKICY</sequence>
<dbReference type="InterPro" id="IPR051005">
    <property type="entry name" value="Pentraxin_domain"/>
</dbReference>
<evidence type="ECO:0000256" key="7">
    <source>
        <dbReference type="ARBA" id="ARBA00038102"/>
    </source>
</evidence>
<evidence type="ECO:0000256" key="1">
    <source>
        <dbReference type="ARBA" id="ARBA00004613"/>
    </source>
</evidence>
<dbReference type="SUPFAM" id="SSF49899">
    <property type="entry name" value="Concanavalin A-like lectins/glucanases"/>
    <property type="match status" value="1"/>
</dbReference>
<keyword evidence="13" id="KW-1185">Reference proteome</keyword>
<evidence type="ECO:0000313" key="14">
    <source>
        <dbReference type="RefSeq" id="XP_018545084.1"/>
    </source>
</evidence>
<keyword evidence="10" id="KW-0472">Membrane</keyword>
<dbReference type="PANTHER" id="PTHR45869">
    <property type="entry name" value="C-REACTIVE PROTEIN-RELATED"/>
    <property type="match status" value="1"/>
</dbReference>
<feature type="domain" description="Pentraxin (PTX)" evidence="11">
    <location>
        <begin position="44"/>
        <end position="246"/>
    </location>
</feature>
<evidence type="ECO:0000256" key="6">
    <source>
        <dbReference type="ARBA" id="ARBA00023157"/>
    </source>
</evidence>
<keyword evidence="10" id="KW-0812">Transmembrane</keyword>
<dbReference type="GeneID" id="108892133"/>
<accession>A0A4W6DSJ5</accession>
<dbReference type="OrthoDB" id="547680at2759"/>
<reference evidence="12" key="3">
    <citation type="submission" date="2025-05" db="UniProtKB">
        <authorList>
            <consortium name="Ensembl"/>
        </authorList>
    </citation>
    <scope>IDENTIFICATION</scope>
</reference>
<dbReference type="KEGG" id="lcf:108892133"/>
<keyword evidence="4" id="KW-0732">Signal</keyword>
<evidence type="ECO:0000256" key="9">
    <source>
        <dbReference type="RuleBase" id="RU362112"/>
    </source>
</evidence>
<dbReference type="Proteomes" id="UP000314980">
    <property type="component" value="Unassembled WGS sequence"/>
</dbReference>
<dbReference type="PROSITE" id="PS51828">
    <property type="entry name" value="PTX_2"/>
    <property type="match status" value="1"/>
</dbReference>
<evidence type="ECO:0000313" key="13">
    <source>
        <dbReference type="Proteomes" id="UP000314980"/>
    </source>
</evidence>
<comment type="subunit">
    <text evidence="9">Homopentamer. Pentaxin (or pentraxin) have a discoid arrangement of 5 non-covalently bound subunits.</text>
</comment>
<evidence type="ECO:0000256" key="5">
    <source>
        <dbReference type="ARBA" id="ARBA00022837"/>
    </source>
</evidence>
<dbReference type="RefSeq" id="XP_018545084.1">
    <property type="nucleotide sequence ID" value="XM_018689568.2"/>
</dbReference>
<protein>
    <recommendedName>
        <fullName evidence="9">Pentraxin family member</fullName>
    </recommendedName>
</protein>
<dbReference type="Gene3D" id="2.60.120.200">
    <property type="match status" value="1"/>
</dbReference>
<evidence type="ECO:0000256" key="2">
    <source>
        <dbReference type="ARBA" id="ARBA00022525"/>
    </source>
</evidence>
<evidence type="ECO:0000313" key="12">
    <source>
        <dbReference type="Ensembl" id="ENSLCAP00010027825.1"/>
    </source>
</evidence>
<dbReference type="Pfam" id="PF00354">
    <property type="entry name" value="Pentaxin"/>
    <property type="match status" value="1"/>
</dbReference>
<dbReference type="AlphaFoldDB" id="A0A4W6DSJ5"/>
<dbReference type="InParanoid" id="A0A4W6DSJ5"/>
<keyword evidence="10" id="KW-1133">Transmembrane helix</keyword>
<dbReference type="STRING" id="8187.ENSLCAP00010027825"/>
<dbReference type="SMART" id="SM00159">
    <property type="entry name" value="PTX"/>
    <property type="match status" value="1"/>
</dbReference>
<gene>
    <name evidence="12" type="primary">LOC108892168</name>
    <name evidence="14" type="synonym">LOC108892133</name>
</gene>
<dbReference type="PANTHER" id="PTHR45869:SF7">
    <property type="entry name" value="C-REACTIVE PROTEIN"/>
    <property type="match status" value="1"/>
</dbReference>
<comment type="cofactor">
    <cofactor evidence="9">
        <name>Ca(2+)</name>
        <dbReference type="ChEBI" id="CHEBI:29108"/>
    </cofactor>
    <text evidence="9">Binds 2 calcium ions per subunit.</text>
</comment>
<dbReference type="GO" id="GO:0046872">
    <property type="term" value="F:metal ion binding"/>
    <property type="evidence" value="ECO:0007669"/>
    <property type="project" value="UniProtKB-KW"/>
</dbReference>
<dbReference type="Proteomes" id="UP000694890">
    <property type="component" value="Linkage group LG15"/>
</dbReference>
<comment type="similarity">
    <text evidence="7 9">Belongs to the pentraxin family.</text>
</comment>
<name>A0A4W6DSJ5_LATCA</name>
<dbReference type="FunFam" id="2.60.120.200:FF:000070">
    <property type="entry name" value="Serum amyloid P-component"/>
    <property type="match status" value="1"/>
</dbReference>
<proteinExistence type="inferred from homology"/>
<comment type="subcellular location">
    <subcellularLocation>
        <location evidence="1 9">Secreted</location>
    </subcellularLocation>
</comment>
<evidence type="ECO:0000256" key="8">
    <source>
        <dbReference type="PROSITE-ProRule" id="PRU01172"/>
    </source>
</evidence>
<keyword evidence="2" id="KW-0964">Secreted</keyword>
<feature type="transmembrane region" description="Helical" evidence="10">
    <location>
        <begin position="21"/>
        <end position="40"/>
    </location>
</feature>
<evidence type="ECO:0000256" key="4">
    <source>
        <dbReference type="ARBA" id="ARBA00022729"/>
    </source>
</evidence>
<keyword evidence="6" id="KW-1015">Disulfide bond</keyword>